<organism evidence="2 3">
    <name type="scientific">Protofrankia coriariae</name>
    <dbReference type="NCBI Taxonomy" id="1562887"/>
    <lineage>
        <taxon>Bacteria</taxon>
        <taxon>Bacillati</taxon>
        <taxon>Actinomycetota</taxon>
        <taxon>Actinomycetes</taxon>
        <taxon>Frankiales</taxon>
        <taxon>Frankiaceae</taxon>
        <taxon>Protofrankia</taxon>
    </lineage>
</organism>
<proteinExistence type="predicted"/>
<sequence length="185" mass="19277">MARRRGQETIRDMALSLGVVMAGVLLVALFMPRGGGDPVRTVDTAAPVAAFARLAPFDVLAPTGLPDHWKPTSVRTSGLSDTAPGTVELTIGYVVDRPDDRTYAQLNESNARDAVKRVLGDRPVTGTVEFAGASWQERRDDAGHLALTRQVGDVVLIVSDGGGKGGASAADLGVLAASLRPHAAP</sequence>
<evidence type="ECO:0000256" key="1">
    <source>
        <dbReference type="SAM" id="Phobius"/>
    </source>
</evidence>
<dbReference type="Pfam" id="PF14030">
    <property type="entry name" value="DUF4245"/>
    <property type="match status" value="1"/>
</dbReference>
<evidence type="ECO:0000313" key="3">
    <source>
        <dbReference type="Proteomes" id="UP000035425"/>
    </source>
</evidence>
<accession>A0ABR5F8M3</accession>
<keyword evidence="1" id="KW-0812">Transmembrane</keyword>
<dbReference type="EMBL" id="JWIO01000001">
    <property type="protein sequence ID" value="KLL13071.1"/>
    <property type="molecule type" value="Genomic_DNA"/>
</dbReference>
<feature type="transmembrane region" description="Helical" evidence="1">
    <location>
        <begin position="12"/>
        <end position="31"/>
    </location>
</feature>
<dbReference type="Proteomes" id="UP000035425">
    <property type="component" value="Unassembled WGS sequence"/>
</dbReference>
<evidence type="ECO:0000313" key="2">
    <source>
        <dbReference type="EMBL" id="KLL13071.1"/>
    </source>
</evidence>
<keyword evidence="3" id="KW-1185">Reference proteome</keyword>
<keyword evidence="1" id="KW-1133">Transmembrane helix</keyword>
<keyword evidence="1" id="KW-0472">Membrane</keyword>
<protein>
    <recommendedName>
        <fullName evidence="4">DUF4245 domain-containing protein</fullName>
    </recommendedName>
</protein>
<comment type="caution">
    <text evidence="2">The sequence shown here is derived from an EMBL/GenBank/DDBJ whole genome shotgun (WGS) entry which is preliminary data.</text>
</comment>
<evidence type="ECO:0008006" key="4">
    <source>
        <dbReference type="Google" id="ProtNLM"/>
    </source>
</evidence>
<name>A0ABR5F8M3_9ACTN</name>
<reference evidence="2 3" key="1">
    <citation type="submission" date="2014-12" db="EMBL/GenBank/DDBJ databases">
        <title>Frankia sp. BMG5.1 draft genome.</title>
        <authorList>
            <person name="Gtari M."/>
            <person name="Ghodhbane-Gtari F."/>
            <person name="Nouioui I."/>
            <person name="Ktari A."/>
            <person name="Hezbri K."/>
            <person name="Mimouni W."/>
            <person name="Sbissi I."/>
            <person name="Ayari A."/>
            <person name="Yamanaka T."/>
            <person name="Normand P."/>
            <person name="Tisa L.S."/>
            <person name="Boudabous A."/>
        </authorList>
    </citation>
    <scope>NUCLEOTIDE SEQUENCE [LARGE SCALE GENOMIC DNA]</scope>
    <source>
        <strain evidence="2 3">BMG5.1</strain>
    </source>
</reference>
<dbReference type="InterPro" id="IPR025339">
    <property type="entry name" value="DUF4245"/>
</dbReference>
<gene>
    <name evidence="2" type="ORF">FrCorBMG51_00660</name>
</gene>
<dbReference type="RefSeq" id="WP_013872297.1">
    <property type="nucleotide sequence ID" value="NZ_JWIO01000001.1"/>
</dbReference>